<dbReference type="AlphaFoldDB" id="A0A835RDB6"/>
<dbReference type="PANTHER" id="PTHR11730">
    <property type="entry name" value="AMMONIUM TRANSPORTER"/>
    <property type="match status" value="1"/>
</dbReference>
<dbReference type="SUPFAM" id="SSF111352">
    <property type="entry name" value="Ammonium transporter"/>
    <property type="match status" value="1"/>
</dbReference>
<keyword evidence="4 5" id="KW-0472">Membrane</keyword>
<name>A0A835RDB6_VANPL</name>
<dbReference type="InterPro" id="IPR029020">
    <property type="entry name" value="Ammonium/urea_transptr"/>
</dbReference>
<evidence type="ECO:0000313" key="7">
    <source>
        <dbReference type="EMBL" id="KAG0490176.1"/>
    </source>
</evidence>
<organism evidence="7 8">
    <name type="scientific">Vanilla planifolia</name>
    <name type="common">Vanilla</name>
    <dbReference type="NCBI Taxonomy" id="51239"/>
    <lineage>
        <taxon>Eukaryota</taxon>
        <taxon>Viridiplantae</taxon>
        <taxon>Streptophyta</taxon>
        <taxon>Embryophyta</taxon>
        <taxon>Tracheophyta</taxon>
        <taxon>Spermatophyta</taxon>
        <taxon>Magnoliopsida</taxon>
        <taxon>Liliopsida</taxon>
        <taxon>Asparagales</taxon>
        <taxon>Orchidaceae</taxon>
        <taxon>Vanilloideae</taxon>
        <taxon>Vanilleae</taxon>
        <taxon>Vanilla</taxon>
    </lineage>
</organism>
<dbReference type="PANTHER" id="PTHR11730:SF121">
    <property type="entry name" value="AMMONIUM TRANSPORTER 1 MEMBER 1"/>
    <property type="match status" value="1"/>
</dbReference>
<sequence>MVGGIAGFWGALIEGPRLGRFDHNGRPVALRGHSATLVVLGSFMLWFGWYGFNPGSFVSIAKSYGPIGSPIHGQWSAVARAAVTTTLAGSTAALTTLFGKRLQTGHWNVVDVCNGLLGGFAAITAGCAVVEPWAAVLCGFVAAWVLIGFNLMAARFRFDDPLEAAQLHGGCGAWVFSSRRCSLRMSS</sequence>
<evidence type="ECO:0000256" key="3">
    <source>
        <dbReference type="ARBA" id="ARBA00022989"/>
    </source>
</evidence>
<dbReference type="GO" id="GO:0005886">
    <property type="term" value="C:plasma membrane"/>
    <property type="evidence" value="ECO:0007669"/>
    <property type="project" value="TreeGrafter"/>
</dbReference>
<reference evidence="7 8" key="1">
    <citation type="journal article" date="2020" name="Nat. Food">
        <title>A phased Vanilla planifolia genome enables genetic improvement of flavour and production.</title>
        <authorList>
            <person name="Hasing T."/>
            <person name="Tang H."/>
            <person name="Brym M."/>
            <person name="Khazi F."/>
            <person name="Huang T."/>
            <person name="Chambers A.H."/>
        </authorList>
    </citation>
    <scope>NUCLEOTIDE SEQUENCE [LARGE SCALE GENOMIC DNA]</scope>
    <source>
        <tissue evidence="7">Leaf</tissue>
    </source>
</reference>
<evidence type="ECO:0000256" key="1">
    <source>
        <dbReference type="ARBA" id="ARBA00004141"/>
    </source>
</evidence>
<evidence type="ECO:0000256" key="5">
    <source>
        <dbReference type="SAM" id="Phobius"/>
    </source>
</evidence>
<evidence type="ECO:0000313" key="8">
    <source>
        <dbReference type="Proteomes" id="UP000639772"/>
    </source>
</evidence>
<keyword evidence="3 5" id="KW-1133">Transmembrane helix</keyword>
<comment type="caution">
    <text evidence="7">The sequence shown here is derived from an EMBL/GenBank/DDBJ whole genome shotgun (WGS) entry which is preliminary data.</text>
</comment>
<dbReference type="InterPro" id="IPR024041">
    <property type="entry name" value="NH4_transpt_AmtB-like_dom"/>
</dbReference>
<dbReference type="Pfam" id="PF00909">
    <property type="entry name" value="Ammonium_transp"/>
    <property type="match status" value="1"/>
</dbReference>
<dbReference type="OrthoDB" id="534912at2759"/>
<feature type="transmembrane region" description="Helical" evidence="5">
    <location>
        <begin position="133"/>
        <end position="153"/>
    </location>
</feature>
<evidence type="ECO:0000256" key="4">
    <source>
        <dbReference type="ARBA" id="ARBA00023136"/>
    </source>
</evidence>
<comment type="subcellular location">
    <subcellularLocation>
        <location evidence="1">Membrane</location>
        <topology evidence="1">Multi-pass membrane protein</topology>
    </subcellularLocation>
</comment>
<feature type="transmembrane region" description="Helical" evidence="5">
    <location>
        <begin position="28"/>
        <end position="49"/>
    </location>
</feature>
<dbReference type="Gene3D" id="1.10.3430.10">
    <property type="entry name" value="Ammonium transporter AmtB like domains"/>
    <property type="match status" value="1"/>
</dbReference>
<dbReference type="GO" id="GO:0097272">
    <property type="term" value="P:ammonium homeostasis"/>
    <property type="evidence" value="ECO:0007669"/>
    <property type="project" value="TreeGrafter"/>
</dbReference>
<keyword evidence="2 5" id="KW-0812">Transmembrane</keyword>
<evidence type="ECO:0000256" key="2">
    <source>
        <dbReference type="ARBA" id="ARBA00022692"/>
    </source>
</evidence>
<dbReference type="Proteomes" id="UP000639772">
    <property type="component" value="Chromosome 3"/>
</dbReference>
<feature type="domain" description="Ammonium transporter AmtB-like" evidence="6">
    <location>
        <begin position="1"/>
        <end position="174"/>
    </location>
</feature>
<gene>
    <name evidence="7" type="ORF">HPP92_007039</name>
</gene>
<proteinExistence type="predicted"/>
<dbReference type="GO" id="GO:0008519">
    <property type="term" value="F:ammonium channel activity"/>
    <property type="evidence" value="ECO:0007669"/>
    <property type="project" value="InterPro"/>
</dbReference>
<protein>
    <recommendedName>
        <fullName evidence="6">Ammonium transporter AmtB-like domain-containing protein</fullName>
    </recommendedName>
</protein>
<evidence type="ECO:0000259" key="6">
    <source>
        <dbReference type="Pfam" id="PF00909"/>
    </source>
</evidence>
<dbReference type="EMBL" id="JADCNM010000003">
    <property type="protein sequence ID" value="KAG0490176.1"/>
    <property type="molecule type" value="Genomic_DNA"/>
</dbReference>
<accession>A0A835RDB6</accession>